<dbReference type="EMBL" id="KL142401">
    <property type="protein sequence ID" value="KDR69604.1"/>
    <property type="molecule type" value="Genomic_DNA"/>
</dbReference>
<sequence length="1144" mass="127918">MTLDNTAASTETHFDYAGRLRELDVAVLLARKSLELHAAPDPLHSESLDKLADALSTRFEDGGHVGDLDEAVSLYRQALELRPTPIPLRADSLNNLSKVLLMRFKQGGQLSDLGEAISLSKQVLELQPLTPSLRSTSLHNLALALYRQFLENGQKNGLNESISLYRQALKLQTTSHPLRPTSSSDLANALCERFRREGRQSDLDEGILLHKQALELRPAPHPHRSASLSNLGIALYTQFEQKGHQSDLDEAILLHRQSLELRPSPHPLRSLSLNNLAIAFWIRFEDTGQRRDLDEAISLHRQALDLQVLPLHQRSLSLSNLAGALRLRFEQSGHQSDLDEAITVNRQALELRPSPHPLRPFSINNLALGLVVRFQQGGHNGDLDEAILLYRQDLGLLPLLSFYRSLVLDNLATALWTKFEKEGHQIHLNEAIALHREALPLIPDHLRPECLNNLANTLQTRFQQEGHQTDLDEAISLHREALDLRNLSSPFRSQSLNNLANALRTRFEHAKRPLDLNDAISLYRQALELRNAAHPDQSRSLYELGIGLMHAHSLAGKNSAYLDEAMELFCTATHCLNQPASLRLRIAHTWIKHAILHQHVSAIDAYDAALQGLPKLAALSFDVKSRQQALVTDSDGLARDASIFAIQAGKLDKAIEFLEAGRAVFWSQFLSLRSPLEQLREISPELADKLRETATGLEIGSHRNTLAEASENRQKLIIDQETARLNRLNEEWSKAIDDVRQLNGFEDFLRPRSLSELQVAASKGPAIILLGNDNGSDILILTSIDVRTIHVSGLPTQELQTLVHFIRFASLGSSRANIKDHSEKLAEFSPTMVETLRNWTKLKEARGMRYDGQKDSDTVFKFVLDTLWNEVVRPVINILRLEKSEEPPVVQWCPTGLFSFLPIHAAGCYDDDLCIESASDYFISSYTPTIGALLTQYQTPSPTKSFRMLVVIQSQELPSTRKELENIEQHVSDDLLVKLGIPGQSASVEEVASRLSDMDIVHFSCHGTQDRSNPLDSGLKLEDGYLRVSRIMKEKIPNGALVFLCACETAMGDGKLPDEAMSLGASLLFAGFRRVVATMWEIQDRDGPVVADAFYKELIRGPDGRPTREPDASKSAYALHMAVKTLRNEKASFSRWVPFIHMGN</sequence>
<evidence type="ECO:0000259" key="3">
    <source>
        <dbReference type="Pfam" id="PF12770"/>
    </source>
</evidence>
<dbReference type="Pfam" id="PF13374">
    <property type="entry name" value="TPR_10"/>
    <property type="match status" value="1"/>
</dbReference>
<dbReference type="HOGENOM" id="CLU_001305_0_1_1"/>
<dbReference type="STRING" id="685588.A0A067SPJ0"/>
<evidence type="ECO:0000313" key="4">
    <source>
        <dbReference type="EMBL" id="KDR69604.1"/>
    </source>
</evidence>
<name>A0A067SPJ0_GALM3</name>
<accession>A0A067SPJ0</accession>
<dbReference type="InterPro" id="IPR011990">
    <property type="entry name" value="TPR-like_helical_dom_sf"/>
</dbReference>
<organism evidence="4 5">
    <name type="scientific">Galerina marginata (strain CBS 339.88)</name>
    <dbReference type="NCBI Taxonomy" id="685588"/>
    <lineage>
        <taxon>Eukaryota</taxon>
        <taxon>Fungi</taxon>
        <taxon>Dikarya</taxon>
        <taxon>Basidiomycota</taxon>
        <taxon>Agaricomycotina</taxon>
        <taxon>Agaricomycetes</taxon>
        <taxon>Agaricomycetidae</taxon>
        <taxon>Agaricales</taxon>
        <taxon>Agaricineae</taxon>
        <taxon>Strophariaceae</taxon>
        <taxon>Galerina</taxon>
    </lineage>
</organism>
<keyword evidence="5" id="KW-1185">Reference proteome</keyword>
<dbReference type="InterPro" id="IPR024983">
    <property type="entry name" value="CHAT_dom"/>
</dbReference>
<dbReference type="PANTHER" id="PTHR45641:SF19">
    <property type="entry name" value="NEPHROCYSTIN-3"/>
    <property type="match status" value="1"/>
</dbReference>
<evidence type="ECO:0000256" key="2">
    <source>
        <dbReference type="ARBA" id="ARBA00022803"/>
    </source>
</evidence>
<dbReference type="Proteomes" id="UP000027222">
    <property type="component" value="Unassembled WGS sequence"/>
</dbReference>
<gene>
    <name evidence="4" type="ORF">GALMADRAFT_1352198</name>
</gene>
<dbReference type="PANTHER" id="PTHR45641">
    <property type="entry name" value="TETRATRICOPEPTIDE REPEAT PROTEIN (AFU_ORTHOLOGUE AFUA_6G03870)"/>
    <property type="match status" value="1"/>
</dbReference>
<feature type="domain" description="CHAT" evidence="3">
    <location>
        <begin position="864"/>
        <end position="1144"/>
    </location>
</feature>
<keyword evidence="1" id="KW-0677">Repeat</keyword>
<dbReference type="Pfam" id="PF12770">
    <property type="entry name" value="CHAT"/>
    <property type="match status" value="1"/>
</dbReference>
<dbReference type="OrthoDB" id="9991317at2759"/>
<evidence type="ECO:0000256" key="1">
    <source>
        <dbReference type="ARBA" id="ARBA00022737"/>
    </source>
</evidence>
<proteinExistence type="predicted"/>
<dbReference type="SUPFAM" id="SSF48452">
    <property type="entry name" value="TPR-like"/>
    <property type="match status" value="1"/>
</dbReference>
<dbReference type="AlphaFoldDB" id="A0A067SPJ0"/>
<dbReference type="Gene3D" id="1.25.40.10">
    <property type="entry name" value="Tetratricopeptide repeat domain"/>
    <property type="match status" value="4"/>
</dbReference>
<protein>
    <recommendedName>
        <fullName evidence="3">CHAT domain-containing protein</fullName>
    </recommendedName>
</protein>
<reference evidence="5" key="1">
    <citation type="journal article" date="2014" name="Proc. Natl. Acad. Sci. U.S.A.">
        <title>Extensive sampling of basidiomycete genomes demonstrates inadequacy of the white-rot/brown-rot paradigm for wood decay fungi.</title>
        <authorList>
            <person name="Riley R."/>
            <person name="Salamov A.A."/>
            <person name="Brown D.W."/>
            <person name="Nagy L.G."/>
            <person name="Floudas D."/>
            <person name="Held B.W."/>
            <person name="Levasseur A."/>
            <person name="Lombard V."/>
            <person name="Morin E."/>
            <person name="Otillar R."/>
            <person name="Lindquist E.A."/>
            <person name="Sun H."/>
            <person name="LaButti K.M."/>
            <person name="Schmutz J."/>
            <person name="Jabbour D."/>
            <person name="Luo H."/>
            <person name="Baker S.E."/>
            <person name="Pisabarro A.G."/>
            <person name="Walton J.D."/>
            <person name="Blanchette R.A."/>
            <person name="Henrissat B."/>
            <person name="Martin F."/>
            <person name="Cullen D."/>
            <person name="Hibbett D.S."/>
            <person name="Grigoriev I.V."/>
        </authorList>
    </citation>
    <scope>NUCLEOTIDE SEQUENCE [LARGE SCALE GENOMIC DNA]</scope>
    <source>
        <strain evidence="5">CBS 339.88</strain>
    </source>
</reference>
<evidence type="ECO:0000313" key="5">
    <source>
        <dbReference type="Proteomes" id="UP000027222"/>
    </source>
</evidence>
<keyword evidence="2" id="KW-0802">TPR repeat</keyword>